<dbReference type="EMBL" id="MSJS02000029">
    <property type="protein sequence ID" value="OOO82178.1"/>
    <property type="molecule type" value="Genomic_DNA"/>
</dbReference>
<dbReference type="AlphaFoldDB" id="A0A1S9JH45"/>
<comment type="caution">
    <text evidence="1">The sequence shown here is derived from an EMBL/GenBank/DDBJ whole genome shotgun (WGS) entry which is preliminary data.</text>
</comment>
<sequence>MADSRYVQSIRRGSRSTIGMQYNIFEVPDGCVLTGLDVAGDGNATVTAYYRPVQFLIDGSWKTASSAQKCSSSKNRLSE</sequence>
<accession>A0A1S9JH45</accession>
<reference evidence="1" key="1">
    <citation type="submission" date="2017-02" db="EMBL/GenBank/DDBJ databases">
        <title>Shigella draft genomes.</title>
        <authorList>
            <person name="Weis A.M."/>
            <person name="Weimer B.C."/>
            <person name="Gilpin B."/>
        </authorList>
    </citation>
    <scope>NUCLEOTIDE SEQUENCE [LARGE SCALE GENOMIC DNA]</scope>
    <source>
        <strain evidence="1">BCW_4868</strain>
    </source>
</reference>
<evidence type="ECO:0000313" key="1">
    <source>
        <dbReference type="EMBL" id="OOO82178.1"/>
    </source>
</evidence>
<name>A0A1S9JH45_SHIBO</name>
<dbReference type="Proteomes" id="UP000868349">
    <property type="component" value="Unassembled WGS sequence"/>
</dbReference>
<protein>
    <submittedName>
        <fullName evidence="1">Phage tail protein</fullName>
    </submittedName>
</protein>
<dbReference type="RefSeq" id="WP_075331032.1">
    <property type="nucleotide sequence ID" value="NZ_MSJS02000029.1"/>
</dbReference>
<proteinExistence type="predicted"/>
<organism evidence="1">
    <name type="scientific">Shigella boydii</name>
    <dbReference type="NCBI Taxonomy" id="621"/>
    <lineage>
        <taxon>Bacteria</taxon>
        <taxon>Pseudomonadati</taxon>
        <taxon>Pseudomonadota</taxon>
        <taxon>Gammaproteobacteria</taxon>
        <taxon>Enterobacterales</taxon>
        <taxon>Enterobacteriaceae</taxon>
        <taxon>Shigella</taxon>
    </lineage>
</organism>
<gene>
    <name evidence="1" type="ORF">AJR17_008815</name>
</gene>